<evidence type="ECO:0000256" key="1">
    <source>
        <dbReference type="SAM" id="MobiDB-lite"/>
    </source>
</evidence>
<feature type="transmembrane region" description="Helical" evidence="2">
    <location>
        <begin position="12"/>
        <end position="35"/>
    </location>
</feature>
<dbReference type="AlphaFoldDB" id="A0A2K8SMH2"/>
<accession>A0A2K8SMH2</accession>
<evidence type="ECO:0000313" key="4">
    <source>
        <dbReference type="Proteomes" id="UP000232003"/>
    </source>
</evidence>
<feature type="region of interest" description="Disordered" evidence="1">
    <location>
        <begin position="45"/>
        <end position="78"/>
    </location>
</feature>
<keyword evidence="4" id="KW-1185">Reference proteome</keyword>
<reference evidence="3 4" key="1">
    <citation type="submission" date="2017-11" db="EMBL/GenBank/DDBJ databases">
        <title>Complete genome of a free-living desiccation-tolerant cyanobacterium and its photosynthetic adaptation to extreme terrestrial habitat.</title>
        <authorList>
            <person name="Shang J."/>
        </authorList>
    </citation>
    <scope>NUCLEOTIDE SEQUENCE [LARGE SCALE GENOMIC DNA]</scope>
    <source>
        <strain evidence="3 4">CCNUN1</strain>
    </source>
</reference>
<proteinExistence type="predicted"/>
<keyword evidence="2" id="KW-1133">Transmembrane helix</keyword>
<evidence type="ECO:0000256" key="2">
    <source>
        <dbReference type="SAM" id="Phobius"/>
    </source>
</evidence>
<dbReference type="Proteomes" id="UP000232003">
    <property type="component" value="Chromosome"/>
</dbReference>
<organism evidence="3 4">
    <name type="scientific">Nostoc flagelliforme CCNUN1</name>
    <dbReference type="NCBI Taxonomy" id="2038116"/>
    <lineage>
        <taxon>Bacteria</taxon>
        <taxon>Bacillati</taxon>
        <taxon>Cyanobacteriota</taxon>
        <taxon>Cyanophyceae</taxon>
        <taxon>Nostocales</taxon>
        <taxon>Nostocaceae</taxon>
        <taxon>Nostoc</taxon>
    </lineage>
</organism>
<dbReference type="KEGG" id="nfl:COO91_01924"/>
<gene>
    <name evidence="3" type="ORF">COO91_01924</name>
</gene>
<keyword evidence="2" id="KW-0472">Membrane</keyword>
<dbReference type="RefSeq" id="WP_157816402.1">
    <property type="nucleotide sequence ID" value="NZ_CAWNNC010000001.1"/>
</dbReference>
<protein>
    <submittedName>
        <fullName evidence="3">Uncharacterized protein</fullName>
    </submittedName>
</protein>
<keyword evidence="2" id="KW-0812">Transmembrane</keyword>
<dbReference type="EMBL" id="CP024785">
    <property type="protein sequence ID" value="AUB36025.1"/>
    <property type="molecule type" value="Genomic_DNA"/>
</dbReference>
<evidence type="ECO:0000313" key="3">
    <source>
        <dbReference type="EMBL" id="AUB36025.1"/>
    </source>
</evidence>
<name>A0A2K8SMH2_9NOSO</name>
<sequence>MKKVSRFLDITLWVLVSLGIIGGGFSAYVASSFWASGSGKTTIYPDRLDRDASDRNSNQLSLDGKRATEAGSSKQGIR</sequence>